<gene>
    <name evidence="1" type="ORF">SPRI_3910</name>
</gene>
<organism evidence="1">
    <name type="scientific">Streptomyces pristinaespiralis</name>
    <dbReference type="NCBI Taxonomy" id="38300"/>
    <lineage>
        <taxon>Bacteria</taxon>
        <taxon>Bacillati</taxon>
        <taxon>Actinomycetota</taxon>
        <taxon>Actinomycetes</taxon>
        <taxon>Kitasatosporales</taxon>
        <taxon>Streptomycetaceae</taxon>
        <taxon>Streptomyces</taxon>
    </lineage>
</organism>
<dbReference type="Proteomes" id="UP000060513">
    <property type="component" value="Chromosome"/>
</dbReference>
<evidence type="ECO:0000313" key="1">
    <source>
        <dbReference type="EMBL" id="ALC22216.1"/>
    </source>
</evidence>
<dbReference type="GeneID" id="97235060"/>
<protein>
    <submittedName>
        <fullName evidence="1">Putative small membrane protein</fullName>
    </submittedName>
</protein>
<accession>A0A0M4D6V3</accession>
<dbReference type="PATRIC" id="fig|38300.4.peg.4105"/>
<dbReference type="STRING" id="38300.SPRI_3910"/>
<dbReference type="KEGG" id="spri:SPRI_3910"/>
<name>A0A0M4D6V3_STRPR</name>
<dbReference type="EMBL" id="CP011340">
    <property type="protein sequence ID" value="ALC22216.1"/>
    <property type="molecule type" value="Genomic_DNA"/>
</dbReference>
<dbReference type="RefSeq" id="WP_182327695.1">
    <property type="nucleotide sequence ID" value="NZ_CP011340.1"/>
</dbReference>
<proteinExistence type="predicted"/>
<evidence type="ECO:0000313" key="2">
    <source>
        <dbReference type="Proteomes" id="UP000060513"/>
    </source>
</evidence>
<dbReference type="AlphaFoldDB" id="A0A0M4D6V3"/>
<sequence>MVQAKKIAVYIVVVFILYTIINSPDRAADLVGVGFEGISSAAQGVGEFMTELVN</sequence>
<reference evidence="1 2" key="1">
    <citation type="submission" date="2015-08" db="EMBL/GenBank/DDBJ databases">
        <title>Genome sequence of the pristinamycin over-producing bacterium Streptomyces pristinaespiralis HCCB10218.</title>
        <authorList>
            <person name="Tian J."/>
            <person name="Yang J."/>
            <person name="Li L."/>
            <person name="Ruan L."/>
            <person name="Wei W."/>
            <person name="Zheng G."/>
            <person name="Wei Z."/>
            <person name="Yang S."/>
            <person name="Ge M."/>
            <person name="Jiang W."/>
            <person name="Lu Y."/>
        </authorList>
    </citation>
    <scope>NUCLEOTIDE SEQUENCE [LARGE SCALE GENOMIC DNA]</scope>
    <source>
        <strain evidence="1 2">HCCB 10218</strain>
    </source>
</reference>